<dbReference type="HOGENOM" id="CLU_031285_10_5_11"/>
<dbReference type="PANTHER" id="PTHR43649">
    <property type="entry name" value="ARABINOSE-BINDING PROTEIN-RELATED"/>
    <property type="match status" value="1"/>
</dbReference>
<accession>D6Z8V7</accession>
<protein>
    <submittedName>
        <fullName evidence="5">Extracellular solute-binding protein family 1</fullName>
    </submittedName>
</protein>
<dbReference type="Pfam" id="PF01547">
    <property type="entry name" value="SBP_bac_1"/>
    <property type="match status" value="1"/>
</dbReference>
<dbReference type="eggNOG" id="COG1653">
    <property type="taxonomic scope" value="Bacteria"/>
</dbReference>
<sequence length="424" mass="45408">MVKQSTKGAIAFVAAFALLIVAAMWLGREQADGRTVVTVRLWDKAVAAAYRTSLDEFERRHPQIHVDVRVVAYANYAIKLRTDVAGDGADDLFWVDGTYFGDYAQAGKLRSVDDALGPGAKTAWAPAVVEQFSRDGTLWAVPQLWDPGVVLYYNKTLLAKAGVSAQDLAAARWDPDPARDSFLPLVQKLAERSSWGFGAFEDLQSTILPFIGSAGGQLQDGERFVLENPKTQTALQYVVDLINRWHVAPSAGDTNINPGFTLEQFLHGKLAIFESGPYNLATIHQNADFPWGLTAAPAGPAGRATVANGVSVALNARSPHPEAAREVLAWLGSAEANAALGESGAAVPAVTLATGSWTKHWQDLGVDTEPFFAVPARIPSPRGARFAAAAQAGKPILDEMFSGRLAVPEAARRYDATANEVISS</sequence>
<dbReference type="Proteomes" id="UP000002247">
    <property type="component" value="Chromosome"/>
</dbReference>
<comment type="similarity">
    <text evidence="2">Belongs to the bacterial solute-binding protein 1 family.</text>
</comment>
<evidence type="ECO:0000256" key="1">
    <source>
        <dbReference type="ARBA" id="ARBA00004196"/>
    </source>
</evidence>
<keyword evidence="4" id="KW-0732">Signal</keyword>
<evidence type="ECO:0000313" key="6">
    <source>
        <dbReference type="Proteomes" id="UP000002247"/>
    </source>
</evidence>
<dbReference type="AlphaFoldDB" id="D6Z8V7"/>
<dbReference type="Gene3D" id="3.40.190.10">
    <property type="entry name" value="Periplasmic binding protein-like II"/>
    <property type="match status" value="1"/>
</dbReference>
<evidence type="ECO:0000256" key="4">
    <source>
        <dbReference type="ARBA" id="ARBA00022729"/>
    </source>
</evidence>
<dbReference type="PANTHER" id="PTHR43649:SF31">
    <property type="entry name" value="SN-GLYCEROL-3-PHOSPHATE-BINDING PERIPLASMIC PROTEIN UGPB"/>
    <property type="match status" value="1"/>
</dbReference>
<gene>
    <name evidence="5" type="ordered locus">Srot_1929</name>
</gene>
<proteinExistence type="inferred from homology"/>
<evidence type="ECO:0000256" key="3">
    <source>
        <dbReference type="ARBA" id="ARBA00022448"/>
    </source>
</evidence>
<evidence type="ECO:0000313" key="5">
    <source>
        <dbReference type="EMBL" id="ADG98387.1"/>
    </source>
</evidence>
<keyword evidence="6" id="KW-1185">Reference proteome</keyword>
<dbReference type="EMBL" id="CP001958">
    <property type="protein sequence ID" value="ADG98387.1"/>
    <property type="molecule type" value="Genomic_DNA"/>
</dbReference>
<dbReference type="RefSeq" id="WP_013138840.1">
    <property type="nucleotide sequence ID" value="NC_014168.1"/>
</dbReference>
<dbReference type="SUPFAM" id="SSF53850">
    <property type="entry name" value="Periplasmic binding protein-like II"/>
    <property type="match status" value="1"/>
</dbReference>
<name>D6Z8V7_SEGRD</name>
<dbReference type="KEGG" id="srt:Srot_1929"/>
<comment type="subcellular location">
    <subcellularLocation>
        <location evidence="1">Cell envelope</location>
    </subcellularLocation>
</comment>
<dbReference type="InterPro" id="IPR050490">
    <property type="entry name" value="Bact_solute-bd_prot1"/>
</dbReference>
<evidence type="ECO:0000256" key="2">
    <source>
        <dbReference type="ARBA" id="ARBA00008520"/>
    </source>
</evidence>
<organism evidence="5 6">
    <name type="scientific">Segniliparus rotundus (strain ATCC BAA-972 / CDC 1076 / CIP 108378 / DSM 44985 / JCM 13578)</name>
    <dbReference type="NCBI Taxonomy" id="640132"/>
    <lineage>
        <taxon>Bacteria</taxon>
        <taxon>Bacillati</taxon>
        <taxon>Actinomycetota</taxon>
        <taxon>Actinomycetes</taxon>
        <taxon>Mycobacteriales</taxon>
        <taxon>Segniliparaceae</taxon>
        <taxon>Segniliparus</taxon>
    </lineage>
</organism>
<dbReference type="GO" id="GO:0030313">
    <property type="term" value="C:cell envelope"/>
    <property type="evidence" value="ECO:0007669"/>
    <property type="project" value="UniProtKB-SubCell"/>
</dbReference>
<reference evidence="5 6" key="1">
    <citation type="journal article" date="2010" name="Stand. Genomic Sci.">
        <title>Complete genome sequence of Segniliparus rotundus type strain (CDC 1076).</title>
        <authorList>
            <person name="Sikorski J."/>
            <person name="Lapidus A."/>
            <person name="Copeland A."/>
            <person name="Misra M."/>
            <person name="Glavina Del Rio T."/>
            <person name="Nolan M."/>
            <person name="Lucas S."/>
            <person name="Chen F."/>
            <person name="Tice H."/>
            <person name="Cheng J.F."/>
            <person name="Jando M."/>
            <person name="Schneider S."/>
            <person name="Bruce D."/>
            <person name="Goodwin L."/>
            <person name="Pitluck S."/>
            <person name="Liolios K."/>
            <person name="Mikhailova N."/>
            <person name="Pati A."/>
            <person name="Ivanova N."/>
            <person name="Mavromatis K."/>
            <person name="Chen A."/>
            <person name="Palaniappan K."/>
            <person name="Chertkov O."/>
            <person name="Land M."/>
            <person name="Hauser L."/>
            <person name="Chang Y.J."/>
            <person name="Jeffries C.D."/>
            <person name="Brettin T."/>
            <person name="Detter J.C."/>
            <person name="Han C."/>
            <person name="Rohde M."/>
            <person name="Goker M."/>
            <person name="Bristow J."/>
            <person name="Eisen J.A."/>
            <person name="Markowitz V."/>
            <person name="Hugenholtz P."/>
            <person name="Kyrpides N.C."/>
            <person name="Klenk H.P."/>
        </authorList>
    </citation>
    <scope>NUCLEOTIDE SEQUENCE [LARGE SCALE GENOMIC DNA]</scope>
    <source>
        <strain evidence="6">ATCC BAA-972 / CDC 1076 / CIP 108378 / DSM 44985 / JCM 13578</strain>
    </source>
</reference>
<dbReference type="InterPro" id="IPR006059">
    <property type="entry name" value="SBP"/>
</dbReference>
<dbReference type="CDD" id="cd13585">
    <property type="entry name" value="PBP2_TMBP_like"/>
    <property type="match status" value="1"/>
</dbReference>
<keyword evidence="3" id="KW-0813">Transport</keyword>
<dbReference type="STRING" id="640132.Srot_1929"/>